<evidence type="ECO:0000313" key="18">
    <source>
        <dbReference type="Proteomes" id="UP000326837"/>
    </source>
</evidence>
<feature type="domain" description="FPG-type" evidence="15">
    <location>
        <begin position="224"/>
        <end position="260"/>
    </location>
</feature>
<gene>
    <name evidence="17" type="ORF">PLANPX_1142</name>
</gene>
<evidence type="ECO:0000256" key="9">
    <source>
        <dbReference type="ARBA" id="ARBA00023204"/>
    </source>
</evidence>
<dbReference type="GO" id="GO:0000703">
    <property type="term" value="F:oxidized pyrimidine nucleobase lesion DNA N-glycosylase activity"/>
    <property type="evidence" value="ECO:0007669"/>
    <property type="project" value="TreeGrafter"/>
</dbReference>
<dbReference type="AlphaFoldDB" id="A0A5K7X4R1"/>
<keyword evidence="7" id="KW-0862">Zinc</keyword>
<keyword evidence="3" id="KW-0479">Metal-binding</keyword>
<dbReference type="SUPFAM" id="SSF57716">
    <property type="entry name" value="Glucocorticoid receptor-like (DNA-binding domain)"/>
    <property type="match status" value="1"/>
</dbReference>
<evidence type="ECO:0000256" key="11">
    <source>
        <dbReference type="ARBA" id="ARBA00023268"/>
    </source>
</evidence>
<protein>
    <recommendedName>
        <fullName evidence="2">DNA-(apurinic or apyrimidinic site) lyase</fullName>
        <ecNumber evidence="2">4.2.99.18</ecNumber>
    </recommendedName>
</protein>
<proteinExistence type="inferred from homology"/>
<dbReference type="SMART" id="SM01232">
    <property type="entry name" value="H2TH"/>
    <property type="match status" value="1"/>
</dbReference>
<keyword evidence="12 17" id="KW-0326">Glycosidase</keyword>
<dbReference type="InterPro" id="IPR015886">
    <property type="entry name" value="H2TH_FPG"/>
</dbReference>
<dbReference type="PANTHER" id="PTHR42697">
    <property type="entry name" value="ENDONUCLEASE 8"/>
    <property type="match status" value="1"/>
</dbReference>
<evidence type="ECO:0000256" key="12">
    <source>
        <dbReference type="ARBA" id="ARBA00023295"/>
    </source>
</evidence>
<dbReference type="SUPFAM" id="SSF81624">
    <property type="entry name" value="N-terminal domain of MutM-like DNA repair proteins"/>
    <property type="match status" value="1"/>
</dbReference>
<keyword evidence="10" id="KW-0456">Lyase</keyword>
<dbReference type="Gene3D" id="3.20.190.10">
    <property type="entry name" value="MutM-like, N-terminal"/>
    <property type="match status" value="1"/>
</dbReference>
<dbReference type="PANTHER" id="PTHR42697:SF1">
    <property type="entry name" value="ENDONUCLEASE 8"/>
    <property type="match status" value="1"/>
</dbReference>
<evidence type="ECO:0000259" key="15">
    <source>
        <dbReference type="PROSITE" id="PS51066"/>
    </source>
</evidence>
<evidence type="ECO:0000256" key="4">
    <source>
        <dbReference type="ARBA" id="ARBA00022763"/>
    </source>
</evidence>
<evidence type="ECO:0000256" key="8">
    <source>
        <dbReference type="ARBA" id="ARBA00023125"/>
    </source>
</evidence>
<keyword evidence="5 14" id="KW-0863">Zinc-finger</keyword>
<dbReference type="InterPro" id="IPR044090">
    <property type="entry name" value="Nei2_N"/>
</dbReference>
<evidence type="ECO:0000256" key="5">
    <source>
        <dbReference type="ARBA" id="ARBA00022771"/>
    </source>
</evidence>
<accession>A0A5K7X4R1</accession>
<evidence type="ECO:0000256" key="14">
    <source>
        <dbReference type="PROSITE-ProRule" id="PRU00391"/>
    </source>
</evidence>
<dbReference type="EC" id="4.2.99.18" evidence="2"/>
<dbReference type="KEGG" id="lpav:PLANPX_1142"/>
<dbReference type="Pfam" id="PF06831">
    <property type="entry name" value="H2TH"/>
    <property type="match status" value="1"/>
</dbReference>
<dbReference type="GO" id="GO:0006284">
    <property type="term" value="P:base-excision repair"/>
    <property type="evidence" value="ECO:0007669"/>
    <property type="project" value="InterPro"/>
</dbReference>
<dbReference type="PROSITE" id="PS51068">
    <property type="entry name" value="FPG_CAT"/>
    <property type="match status" value="1"/>
</dbReference>
<dbReference type="Pfam" id="PF01149">
    <property type="entry name" value="Fapy_DNA_glyco"/>
    <property type="match status" value="1"/>
</dbReference>
<keyword evidence="6 17" id="KW-0378">Hydrolase</keyword>
<evidence type="ECO:0000313" key="17">
    <source>
        <dbReference type="EMBL" id="BBO31530.1"/>
    </source>
</evidence>
<evidence type="ECO:0000259" key="16">
    <source>
        <dbReference type="PROSITE" id="PS51068"/>
    </source>
</evidence>
<dbReference type="EMBL" id="AP021861">
    <property type="protein sequence ID" value="BBO31530.1"/>
    <property type="molecule type" value="Genomic_DNA"/>
</dbReference>
<comment type="similarity">
    <text evidence="1">Belongs to the FPG family.</text>
</comment>
<dbReference type="SUPFAM" id="SSF46946">
    <property type="entry name" value="S13-like H2TH domain"/>
    <property type="match status" value="1"/>
</dbReference>
<dbReference type="InterPro" id="IPR010979">
    <property type="entry name" value="Ribosomal_uS13-like_H2TH"/>
</dbReference>
<keyword evidence="11" id="KW-0511">Multifunctional enzyme</keyword>
<dbReference type="CDD" id="cd08971">
    <property type="entry name" value="AcNei2_N"/>
    <property type="match status" value="1"/>
</dbReference>
<name>A0A5K7X4R1_9BACT</name>
<dbReference type="GO" id="GO:0140078">
    <property type="term" value="F:class I DNA-(apurinic or apyrimidinic site) endonuclease activity"/>
    <property type="evidence" value="ECO:0007669"/>
    <property type="project" value="UniProtKB-EC"/>
</dbReference>
<evidence type="ECO:0000256" key="7">
    <source>
        <dbReference type="ARBA" id="ARBA00022833"/>
    </source>
</evidence>
<dbReference type="InterPro" id="IPR000214">
    <property type="entry name" value="Znf_DNA_glyclase/AP_lyase"/>
</dbReference>
<reference evidence="18" key="1">
    <citation type="submission" date="2019-10" db="EMBL/GenBank/DDBJ databases">
        <title>Lacipirellula parvula gen. nov., sp. nov., representing a lineage of planctomycetes widespread in freshwater anoxic habitats, and description of the family Lacipirellulaceae.</title>
        <authorList>
            <person name="Dedysh S.N."/>
            <person name="Kulichevskaya I.S."/>
            <person name="Beletsky A.V."/>
            <person name="Rakitin A.L."/>
            <person name="Mardanov A.V."/>
            <person name="Ivanova A.A."/>
            <person name="Saltykova V.X."/>
            <person name="Rijpstra W.I.C."/>
            <person name="Sinninghe Damste J.S."/>
            <person name="Ravin N.V."/>
        </authorList>
    </citation>
    <scope>NUCLEOTIDE SEQUENCE [LARGE SCALE GENOMIC DNA]</scope>
    <source>
        <strain evidence="18">PX69</strain>
    </source>
</reference>
<dbReference type="InterPro" id="IPR012319">
    <property type="entry name" value="FPG_cat"/>
</dbReference>
<keyword evidence="4" id="KW-0227">DNA damage</keyword>
<dbReference type="InterPro" id="IPR035937">
    <property type="entry name" value="FPG_N"/>
</dbReference>
<dbReference type="GO" id="GO:0003684">
    <property type="term" value="F:damaged DNA binding"/>
    <property type="evidence" value="ECO:0007669"/>
    <property type="project" value="InterPro"/>
</dbReference>
<evidence type="ECO:0000256" key="2">
    <source>
        <dbReference type="ARBA" id="ARBA00012720"/>
    </source>
</evidence>
<evidence type="ECO:0000256" key="6">
    <source>
        <dbReference type="ARBA" id="ARBA00022801"/>
    </source>
</evidence>
<keyword evidence="18" id="KW-1185">Reference proteome</keyword>
<comment type="catalytic activity">
    <reaction evidence="13">
        <text>2'-deoxyribonucleotide-(2'-deoxyribose 5'-phosphate)-2'-deoxyribonucleotide-DNA = a 3'-end 2'-deoxyribonucleotide-(2,3-dehydro-2,3-deoxyribose 5'-phosphate)-DNA + a 5'-end 5'-phospho-2'-deoxyribonucleoside-DNA + H(+)</text>
        <dbReference type="Rhea" id="RHEA:66592"/>
        <dbReference type="Rhea" id="RHEA-COMP:13180"/>
        <dbReference type="Rhea" id="RHEA-COMP:16897"/>
        <dbReference type="Rhea" id="RHEA-COMP:17067"/>
        <dbReference type="ChEBI" id="CHEBI:15378"/>
        <dbReference type="ChEBI" id="CHEBI:136412"/>
        <dbReference type="ChEBI" id="CHEBI:157695"/>
        <dbReference type="ChEBI" id="CHEBI:167181"/>
        <dbReference type="EC" id="4.2.99.18"/>
    </reaction>
</comment>
<dbReference type="InterPro" id="IPR015887">
    <property type="entry name" value="DNA_glyclase_Znf_dom_DNA_BS"/>
</dbReference>
<dbReference type="SMART" id="SM00898">
    <property type="entry name" value="Fapy_DNA_glyco"/>
    <property type="match status" value="1"/>
</dbReference>
<dbReference type="Proteomes" id="UP000326837">
    <property type="component" value="Chromosome"/>
</dbReference>
<evidence type="ECO:0000256" key="13">
    <source>
        <dbReference type="ARBA" id="ARBA00044632"/>
    </source>
</evidence>
<dbReference type="PROSITE" id="PS51066">
    <property type="entry name" value="ZF_FPG_2"/>
    <property type="match status" value="1"/>
</dbReference>
<keyword evidence="8" id="KW-0238">DNA-binding</keyword>
<keyword evidence="9" id="KW-0234">DNA repair</keyword>
<dbReference type="Gene3D" id="1.10.8.50">
    <property type="match status" value="1"/>
</dbReference>
<dbReference type="PROSITE" id="PS01242">
    <property type="entry name" value="ZF_FPG_1"/>
    <property type="match status" value="1"/>
</dbReference>
<evidence type="ECO:0000256" key="3">
    <source>
        <dbReference type="ARBA" id="ARBA00022723"/>
    </source>
</evidence>
<evidence type="ECO:0000256" key="1">
    <source>
        <dbReference type="ARBA" id="ARBA00009409"/>
    </source>
</evidence>
<organism evidence="17 18">
    <name type="scientific">Lacipirellula parvula</name>
    <dbReference type="NCBI Taxonomy" id="2650471"/>
    <lineage>
        <taxon>Bacteria</taxon>
        <taxon>Pseudomonadati</taxon>
        <taxon>Planctomycetota</taxon>
        <taxon>Planctomycetia</taxon>
        <taxon>Pirellulales</taxon>
        <taxon>Lacipirellulaceae</taxon>
        <taxon>Lacipirellula</taxon>
    </lineage>
</organism>
<dbReference type="GO" id="GO:0008270">
    <property type="term" value="F:zinc ion binding"/>
    <property type="evidence" value="ECO:0007669"/>
    <property type="project" value="UniProtKB-KW"/>
</dbReference>
<evidence type="ECO:0000256" key="10">
    <source>
        <dbReference type="ARBA" id="ARBA00023239"/>
    </source>
</evidence>
<dbReference type="RefSeq" id="WP_152097665.1">
    <property type="nucleotide sequence ID" value="NZ_AP021861.1"/>
</dbReference>
<feature type="domain" description="Formamidopyrimidine-DNA glycosylase catalytic" evidence="16">
    <location>
        <begin position="2"/>
        <end position="126"/>
    </location>
</feature>
<sequence length="262" mass="29842">MPEGDTIYRTATTLRPAMEGKTIALARLRDRQFEVERLIGATVDRVEARGKHLLMHLSTGEFIHSHMGMTGSWHIYHPGQPWRKPEHYAALWLDINSLEVICFSPKQLEMLTADQLHRHPHIQRLGPDLADRQFDMAEAIARFRARNQLPLGEAVMNQTIVCGIGNIYKSEILFIMRFDPFTPVERFTDDELTAMLTKGRALMLRNLSGPNRTTRFGSDAGRLWVYGRSGTPCPKCGAQIELRRQGEAGRTTCWCPECQPSR</sequence>